<evidence type="ECO:0000313" key="3">
    <source>
        <dbReference type="Proteomes" id="UP000001745"/>
    </source>
</evidence>
<gene>
    <name evidence="2" type="ORF">TSTA_122470</name>
</gene>
<organism evidence="2 3">
    <name type="scientific">Talaromyces stipitatus (strain ATCC 10500 / CBS 375.48 / QM 6759 / NRRL 1006)</name>
    <name type="common">Penicillium stipitatum</name>
    <dbReference type="NCBI Taxonomy" id="441959"/>
    <lineage>
        <taxon>Eukaryota</taxon>
        <taxon>Fungi</taxon>
        <taxon>Dikarya</taxon>
        <taxon>Ascomycota</taxon>
        <taxon>Pezizomycotina</taxon>
        <taxon>Eurotiomycetes</taxon>
        <taxon>Eurotiomycetidae</taxon>
        <taxon>Eurotiales</taxon>
        <taxon>Trichocomaceae</taxon>
        <taxon>Talaromyces</taxon>
        <taxon>Talaromyces sect. Talaromyces</taxon>
    </lineage>
</organism>
<sequence length="203" mass="22672">MNYVYWKHFPIHNASRYGLRSMPTFSGPYATSWKAPLLSAYIEGRLNNCTPLTLAIAHGHAEVCQYLVDGFKEIRKNAPRDFWITNIRNGEDIIKGIYSNINSCQALPLYGPFKDYQGAHGETALYAAASSRNYSAVSFLLQKKANVNIPKKSRGWNPPSSSPLSNDMGRLHSSLNPAQIKIIGIVLVGEQFIMQKLGVIRRA</sequence>
<reference evidence="3" key="1">
    <citation type="journal article" date="2015" name="Genome Announc.">
        <title>Genome sequence of the AIDS-associated pathogen Penicillium marneffei (ATCC18224) and its near taxonomic relative Talaromyces stipitatus (ATCC10500).</title>
        <authorList>
            <person name="Nierman W.C."/>
            <person name="Fedorova-Abrams N.D."/>
            <person name="Andrianopoulos A."/>
        </authorList>
    </citation>
    <scope>NUCLEOTIDE SEQUENCE [LARGE SCALE GENOMIC DNA]</scope>
    <source>
        <strain evidence="3">ATCC 10500 / CBS 375.48 / QM 6759 / NRRL 1006</strain>
    </source>
</reference>
<dbReference type="InParanoid" id="B8MC68"/>
<dbReference type="PROSITE" id="PS50088">
    <property type="entry name" value="ANK_REPEAT"/>
    <property type="match status" value="1"/>
</dbReference>
<dbReference type="PROSITE" id="PS50297">
    <property type="entry name" value="ANK_REP_REGION"/>
    <property type="match status" value="1"/>
</dbReference>
<dbReference type="AlphaFoldDB" id="B8MC68"/>
<protein>
    <submittedName>
        <fullName evidence="2">Uncharacterized protein</fullName>
    </submittedName>
</protein>
<evidence type="ECO:0000256" key="1">
    <source>
        <dbReference type="PROSITE-ProRule" id="PRU00023"/>
    </source>
</evidence>
<dbReference type="Gene3D" id="1.25.40.20">
    <property type="entry name" value="Ankyrin repeat-containing domain"/>
    <property type="match status" value="1"/>
</dbReference>
<dbReference type="GeneID" id="8097712"/>
<name>B8MC68_TALSN</name>
<evidence type="ECO:0000313" key="2">
    <source>
        <dbReference type="EMBL" id="EED18514.1"/>
    </source>
</evidence>
<dbReference type="Proteomes" id="UP000001745">
    <property type="component" value="Unassembled WGS sequence"/>
</dbReference>
<proteinExistence type="predicted"/>
<dbReference type="Pfam" id="PF00023">
    <property type="entry name" value="Ank"/>
    <property type="match status" value="2"/>
</dbReference>
<dbReference type="HOGENOM" id="CLU_1349699_0_0_1"/>
<feature type="repeat" description="ANK" evidence="1">
    <location>
        <begin position="120"/>
        <end position="152"/>
    </location>
</feature>
<keyword evidence="3" id="KW-1185">Reference proteome</keyword>
<dbReference type="STRING" id="441959.B8MC68"/>
<keyword evidence="1" id="KW-0040">ANK repeat</keyword>
<dbReference type="RefSeq" id="XP_002482506.1">
    <property type="nucleotide sequence ID" value="XM_002482461.1"/>
</dbReference>
<dbReference type="SMART" id="SM00248">
    <property type="entry name" value="ANK"/>
    <property type="match status" value="2"/>
</dbReference>
<dbReference type="InterPro" id="IPR002110">
    <property type="entry name" value="Ankyrin_rpt"/>
</dbReference>
<dbReference type="OrthoDB" id="197419at2759"/>
<dbReference type="InterPro" id="IPR036770">
    <property type="entry name" value="Ankyrin_rpt-contain_sf"/>
</dbReference>
<dbReference type="VEuPathDB" id="FungiDB:TSTA_122470"/>
<dbReference type="SUPFAM" id="SSF48403">
    <property type="entry name" value="Ankyrin repeat"/>
    <property type="match status" value="1"/>
</dbReference>
<dbReference type="PhylomeDB" id="B8MC68"/>
<accession>B8MC68</accession>
<dbReference type="EMBL" id="EQ962655">
    <property type="protein sequence ID" value="EED18514.1"/>
    <property type="molecule type" value="Genomic_DNA"/>
</dbReference>